<evidence type="ECO:0000313" key="1">
    <source>
        <dbReference type="Proteomes" id="UP000887580"/>
    </source>
</evidence>
<name>A0AC35FHY3_9BILA</name>
<sequence>MSTTLAPFEDFEEETSGPVDRSILNEPIVKSFFLATYILVFLSCVFGNFLILLIIISNRSMRTVTNFFLANLAIADLLVGIFCVFQNAAHFVLFEYGAWPFGRIMCHSYVYILHMIPNISAGILVLLSIERFIAVIRPMLVHHLMTKSVLIASTIIVWTASAIMNLPYLIAVQYIELNNPETGEKYGICTRRFLVMGEINVLQVVTTINLIVWYAIPLVILLVIYITVGIVLLRSTDRDSVTRSSQATTSISSSAAVRTKLLNKNSIDSSQNKANLEAVDSRKRVIKLVVVIVSCFALLSLPRYLYLTWSVWRDTNAPRCLNCLSALIQPTTFLLLFINSGINPILYAFLSQRFRKAITDTLSCASTKEKRKKHFLMKLRKTRCSDNSFANPIGLVAAESPRKLKPPLPLLDMTQINNGVINIGYGQNADSPIETKMP</sequence>
<protein>
    <submittedName>
        <fullName evidence="2">G-protein coupled receptors family 1 profile domain-containing protein</fullName>
    </submittedName>
</protein>
<reference evidence="2" key="1">
    <citation type="submission" date="2022-11" db="UniProtKB">
        <authorList>
            <consortium name="WormBaseParasite"/>
        </authorList>
    </citation>
    <scope>IDENTIFICATION</scope>
</reference>
<dbReference type="Proteomes" id="UP000887580">
    <property type="component" value="Unplaced"/>
</dbReference>
<accession>A0AC35FHY3</accession>
<proteinExistence type="predicted"/>
<organism evidence="1 2">
    <name type="scientific">Panagrolaimus sp. PS1159</name>
    <dbReference type="NCBI Taxonomy" id="55785"/>
    <lineage>
        <taxon>Eukaryota</taxon>
        <taxon>Metazoa</taxon>
        <taxon>Ecdysozoa</taxon>
        <taxon>Nematoda</taxon>
        <taxon>Chromadorea</taxon>
        <taxon>Rhabditida</taxon>
        <taxon>Tylenchina</taxon>
        <taxon>Panagrolaimomorpha</taxon>
        <taxon>Panagrolaimoidea</taxon>
        <taxon>Panagrolaimidae</taxon>
        <taxon>Panagrolaimus</taxon>
    </lineage>
</organism>
<dbReference type="WBParaSite" id="PS1159_v2.g17753.t1">
    <property type="protein sequence ID" value="PS1159_v2.g17753.t1"/>
    <property type="gene ID" value="PS1159_v2.g17753"/>
</dbReference>
<evidence type="ECO:0000313" key="2">
    <source>
        <dbReference type="WBParaSite" id="PS1159_v2.g17753.t1"/>
    </source>
</evidence>